<name>A0A445D9Y7_ARAHY</name>
<dbReference type="Pfam" id="PF03398">
    <property type="entry name" value="Ist1"/>
    <property type="match status" value="1"/>
</dbReference>
<proteinExistence type="inferred from homology"/>
<dbReference type="Gramene" id="arahy.Tifrunner.gnm2.ann2.Ah04g459000.1">
    <property type="protein sequence ID" value="arahy.Tifrunner.gnm2.ann2.Ah04g459000.1-CDS"/>
    <property type="gene ID" value="arahy.Tifrunner.gnm2.ann2.Ah04g459000"/>
</dbReference>
<protein>
    <recommendedName>
        <fullName evidence="5">IST1-like protein</fullName>
    </recommendedName>
</protein>
<dbReference type="Gramene" id="arahy.Tifrunner.gnm2.ann2.Ah14g530600.1">
    <property type="protein sequence ID" value="arahy.Tifrunner.gnm2.ann2.Ah14g530600.1-CDS"/>
    <property type="gene ID" value="arahy.Tifrunner.gnm2.ann2.Ah14g530600"/>
</dbReference>
<feature type="compositionally biased region" description="Basic and acidic residues" evidence="2">
    <location>
        <begin position="206"/>
        <end position="234"/>
    </location>
</feature>
<dbReference type="PANTHER" id="PTHR12161:SF87">
    <property type="entry name" value="VACUOLAR PROTEIN SORTING-ASSOCIATED PROTEIN IST1-RELATED"/>
    <property type="match status" value="1"/>
</dbReference>
<evidence type="ECO:0000256" key="2">
    <source>
        <dbReference type="SAM" id="MobiDB-lite"/>
    </source>
</evidence>
<feature type="compositionally biased region" description="Polar residues" evidence="2">
    <location>
        <begin position="296"/>
        <end position="306"/>
    </location>
</feature>
<sequence length="323" mass="37063">MGLLGKNFTSKIRNMATLAVSRIAILKNHHKARASYAYSDAAQLLRLGYHDRALLRVEHWIREQNILDVFDMIENDCNYLRESAGLLEKNRDFPNELKEATSSLIFASSRCGEFPELHKIQEILTSKLGKEFADEAIELHRNNGVNAKMIEKLSTRGPNMEIRMKALRQIAAEIGVTLHFEQEPILTNVNKWQGETKTKQGSSANDPKHKNVIVEEGSYDRNKDRTKEALEEFHSIQNPNSRDSMKTSSRKSKLIPNEKVKGDSNNEDSVEERTNPSYQDRRWKQHGPQPGPNVTPIATTHFPKQSRTQHDHVDWKIMSVRTR</sequence>
<dbReference type="STRING" id="3818.A0A445D9Y7"/>
<dbReference type="SMR" id="A0A445D9Y7"/>
<reference evidence="3 4" key="1">
    <citation type="submission" date="2019-01" db="EMBL/GenBank/DDBJ databases">
        <title>Sequencing of cultivated peanut Arachis hypogaea provides insights into genome evolution and oil improvement.</title>
        <authorList>
            <person name="Chen X."/>
        </authorList>
    </citation>
    <scope>NUCLEOTIDE SEQUENCE [LARGE SCALE GENOMIC DNA]</scope>
    <source>
        <strain evidence="4">cv. Fuhuasheng</strain>
        <tissue evidence="3">Leaves</tissue>
    </source>
</reference>
<evidence type="ECO:0000256" key="1">
    <source>
        <dbReference type="ARBA" id="ARBA00005536"/>
    </source>
</evidence>
<dbReference type="InterPro" id="IPR005061">
    <property type="entry name" value="Ist1"/>
</dbReference>
<dbReference type="InterPro" id="IPR042277">
    <property type="entry name" value="IST1-like"/>
</dbReference>
<accession>A0A445D9Y7</accession>
<feature type="compositionally biased region" description="Basic and acidic residues" evidence="2">
    <location>
        <begin position="271"/>
        <end position="282"/>
    </location>
</feature>
<dbReference type="EMBL" id="SDMP01000004">
    <property type="protein sequence ID" value="RYR59975.1"/>
    <property type="molecule type" value="Genomic_DNA"/>
</dbReference>
<gene>
    <name evidence="3" type="ORF">Ahy_A04g017092</name>
</gene>
<dbReference type="Gene3D" id="1.20.1260.60">
    <property type="entry name" value="Vacuolar protein sorting-associated protein Ist1"/>
    <property type="match status" value="1"/>
</dbReference>
<dbReference type="AlphaFoldDB" id="A0A445D9Y7"/>
<dbReference type="PANTHER" id="PTHR12161">
    <property type="entry name" value="IST1 FAMILY MEMBER"/>
    <property type="match status" value="1"/>
</dbReference>
<feature type="compositionally biased region" description="Polar residues" evidence="2">
    <location>
        <begin position="196"/>
        <end position="205"/>
    </location>
</feature>
<dbReference type="OrthoDB" id="29853at2759"/>
<comment type="similarity">
    <text evidence="1">Belongs to the IST1 family.</text>
</comment>
<evidence type="ECO:0008006" key="5">
    <source>
        <dbReference type="Google" id="ProtNLM"/>
    </source>
</evidence>
<evidence type="ECO:0000313" key="3">
    <source>
        <dbReference type="EMBL" id="RYR59975.1"/>
    </source>
</evidence>
<keyword evidence="4" id="KW-1185">Reference proteome</keyword>
<comment type="caution">
    <text evidence="3">The sequence shown here is derived from an EMBL/GenBank/DDBJ whole genome shotgun (WGS) entry which is preliminary data.</text>
</comment>
<organism evidence="3 4">
    <name type="scientific">Arachis hypogaea</name>
    <name type="common">Peanut</name>
    <dbReference type="NCBI Taxonomy" id="3818"/>
    <lineage>
        <taxon>Eukaryota</taxon>
        <taxon>Viridiplantae</taxon>
        <taxon>Streptophyta</taxon>
        <taxon>Embryophyta</taxon>
        <taxon>Tracheophyta</taxon>
        <taxon>Spermatophyta</taxon>
        <taxon>Magnoliopsida</taxon>
        <taxon>eudicotyledons</taxon>
        <taxon>Gunneridae</taxon>
        <taxon>Pentapetalae</taxon>
        <taxon>rosids</taxon>
        <taxon>fabids</taxon>
        <taxon>Fabales</taxon>
        <taxon>Fabaceae</taxon>
        <taxon>Papilionoideae</taxon>
        <taxon>50 kb inversion clade</taxon>
        <taxon>dalbergioids sensu lato</taxon>
        <taxon>Dalbergieae</taxon>
        <taxon>Pterocarpus clade</taxon>
        <taxon>Arachis</taxon>
    </lineage>
</organism>
<evidence type="ECO:0000313" key="4">
    <source>
        <dbReference type="Proteomes" id="UP000289738"/>
    </source>
</evidence>
<feature type="region of interest" description="Disordered" evidence="2">
    <location>
        <begin position="196"/>
        <end position="312"/>
    </location>
</feature>
<dbReference type="Proteomes" id="UP000289738">
    <property type="component" value="Chromosome A04"/>
</dbReference>
<dbReference type="FunFam" id="1.20.1260.60:FF:000002">
    <property type="entry name" value="Vacuolar protein sorting-associated protein IST1"/>
    <property type="match status" value="1"/>
</dbReference>
<dbReference type="GO" id="GO:0015031">
    <property type="term" value="P:protein transport"/>
    <property type="evidence" value="ECO:0007669"/>
    <property type="project" value="InterPro"/>
</dbReference>